<dbReference type="InterPro" id="IPR014444">
    <property type="entry name" value="PH1575-like"/>
</dbReference>
<dbReference type="SUPFAM" id="SSF111321">
    <property type="entry name" value="AF1104-like"/>
    <property type="match status" value="1"/>
</dbReference>
<dbReference type="STRING" id="477974.Daud_1372"/>
<dbReference type="PIRSF" id="PIRSF006593">
    <property type="entry name" value="UCP006593"/>
    <property type="match status" value="1"/>
</dbReference>
<dbReference type="HOGENOM" id="CLU_071520_1_0_9"/>
<keyword evidence="3" id="KW-1185">Reference proteome</keyword>
<dbReference type="Pfam" id="PF01937">
    <property type="entry name" value="ARMT1-like_dom"/>
    <property type="match status" value="1"/>
</dbReference>
<protein>
    <recommendedName>
        <fullName evidence="1">Damage-control phosphatase ARMT1-like metal-binding domain-containing protein</fullName>
    </recommendedName>
</protein>
<dbReference type="InterPro" id="IPR002791">
    <property type="entry name" value="ARMT1-like_metal-bd"/>
</dbReference>
<sequence>MIGLIRKTAELATSDPERRAHAVREGLAILDRDFARGRVPTQIAGEAQRVVREITGNPDPFRTVKDREMAVAARLITDLQARFAGDLAGLMRLAVLGNAVDFFRELDEAELARPAKLYRDEVSAFEQRLDGARQVLYLADNAGELYFDYPLFRYLAGRTSVTYVVKDGPVQNDLTADDISRAGFAPQMPNIITTGTDTPGVDLELVSPGFRNAFDQADLILAKGMGNYETLSEMAAGHRVFFLLMAKCDPVARSLGVPRDSFVAAFGGKGGRPDA</sequence>
<gene>
    <name evidence="2" type="ordered locus">Daud_1372</name>
</gene>
<dbReference type="Gene3D" id="1.10.8.380">
    <property type="entry name" value="Uncharacterised protein PF01937, DUF89, domain 1"/>
    <property type="match status" value="1"/>
</dbReference>
<dbReference type="AlphaFoldDB" id="B1I472"/>
<evidence type="ECO:0000259" key="1">
    <source>
        <dbReference type="Pfam" id="PF01937"/>
    </source>
</evidence>
<evidence type="ECO:0000313" key="3">
    <source>
        <dbReference type="Proteomes" id="UP000008544"/>
    </source>
</evidence>
<accession>B1I472</accession>
<dbReference type="eggNOG" id="COG1578">
    <property type="taxonomic scope" value="Bacteria"/>
</dbReference>
<dbReference type="InterPro" id="IPR036075">
    <property type="entry name" value="ARMT-1-like_metal-bd_sf"/>
</dbReference>
<dbReference type="KEGG" id="dau:Daud_1372"/>
<dbReference type="EMBL" id="CP000860">
    <property type="protein sequence ID" value="ACA59881.1"/>
    <property type="molecule type" value="Genomic_DNA"/>
</dbReference>
<dbReference type="Gene3D" id="1.10.285.20">
    <property type="entry name" value="Uncharacterised protein PF01937, DUF89, domain 2"/>
    <property type="match status" value="1"/>
</dbReference>
<dbReference type="Proteomes" id="UP000008544">
    <property type="component" value="Chromosome"/>
</dbReference>
<reference evidence="2 3" key="2">
    <citation type="journal article" date="2008" name="Science">
        <title>Environmental genomics reveals a single-species ecosystem deep within Earth.</title>
        <authorList>
            <person name="Chivian D."/>
            <person name="Brodie E.L."/>
            <person name="Alm E.J."/>
            <person name="Culley D.E."/>
            <person name="Dehal P.S."/>
            <person name="Desantis T.Z."/>
            <person name="Gihring T.M."/>
            <person name="Lapidus A."/>
            <person name="Lin L.H."/>
            <person name="Lowry S.R."/>
            <person name="Moser D.P."/>
            <person name="Richardson P.M."/>
            <person name="Southam G."/>
            <person name="Wanger G."/>
            <person name="Pratt L.M."/>
            <person name="Andersen G.L."/>
            <person name="Hazen T.C."/>
            <person name="Brockman F.J."/>
            <person name="Arkin A.P."/>
            <person name="Onstott T.C."/>
        </authorList>
    </citation>
    <scope>NUCLEOTIDE SEQUENCE [LARGE SCALE GENOMIC DNA]</scope>
    <source>
        <strain evidence="2 3">MP104C</strain>
    </source>
</reference>
<reference evidence="3" key="1">
    <citation type="submission" date="2007-10" db="EMBL/GenBank/DDBJ databases">
        <title>Complete sequence of chromosome of Desulforudis audaxviator MP104C.</title>
        <authorList>
            <person name="Copeland A."/>
            <person name="Lucas S."/>
            <person name="Lapidus A."/>
            <person name="Barry K."/>
            <person name="Glavina del Rio T."/>
            <person name="Dalin E."/>
            <person name="Tice H."/>
            <person name="Bruce D."/>
            <person name="Pitluck S."/>
            <person name="Lowry S.R."/>
            <person name="Larimer F."/>
            <person name="Land M.L."/>
            <person name="Hauser L."/>
            <person name="Kyrpides N."/>
            <person name="Ivanova N.N."/>
            <person name="Richardson P."/>
        </authorList>
    </citation>
    <scope>NUCLEOTIDE SEQUENCE [LARGE SCALE GENOMIC DNA]</scope>
    <source>
        <strain evidence="3">MP104C</strain>
    </source>
</reference>
<name>B1I472_DESAP</name>
<proteinExistence type="predicted"/>
<evidence type="ECO:0000313" key="2">
    <source>
        <dbReference type="EMBL" id="ACA59881.1"/>
    </source>
</evidence>
<organism evidence="2 3">
    <name type="scientific">Desulforudis audaxviator (strain MP104C)</name>
    <dbReference type="NCBI Taxonomy" id="477974"/>
    <lineage>
        <taxon>Bacteria</taxon>
        <taxon>Bacillati</taxon>
        <taxon>Bacillota</taxon>
        <taxon>Clostridia</taxon>
        <taxon>Thermoanaerobacterales</taxon>
        <taxon>Candidatus Desulforudaceae</taxon>
        <taxon>Candidatus Desulforudis</taxon>
    </lineage>
</organism>
<feature type="domain" description="Damage-control phosphatase ARMT1-like metal-binding" evidence="1">
    <location>
        <begin position="6"/>
        <end position="260"/>
    </location>
</feature>
<dbReference type="Gene3D" id="3.40.50.10880">
    <property type="entry name" value="Uncharacterised protein PF01937, DUF89, domain 3"/>
    <property type="match status" value="1"/>
</dbReference>